<sequence>MEDADEDEAVTTYYGGGIGVLRVASVALVSTDVRIRAEGLEPGSPPPGDRPSFHAQMVDGLWSLDLVHTDGGRTKTNVVRESSAPGCQLLGVPRKFRLPFHQRGEALEKIADVKDGDAASVFQHPHAKGSTSKSALSRLLSPFSWPFILTTSAAHYITKDKGQSWKSFKVDASRSLLAKKIMAFNGKEPGCILYTGRACKKDGMWDETCHDEVRVHREWTAQPMPVFAQGPGDSSKYKVIHFDCSKVQDHGLPKLVPVLLPQL</sequence>
<dbReference type="Pfam" id="PF15902">
    <property type="entry name" value="Sortilin-Vps10"/>
    <property type="match status" value="1"/>
</dbReference>
<keyword evidence="4" id="KW-1185">Reference proteome</keyword>
<evidence type="ECO:0000313" key="4">
    <source>
        <dbReference type="Proteomes" id="UP000269721"/>
    </source>
</evidence>
<accession>A0A4P9WEW9</accession>
<dbReference type="EMBL" id="KZ995599">
    <property type="protein sequence ID" value="RKO90355.1"/>
    <property type="molecule type" value="Genomic_DNA"/>
</dbReference>
<name>A0A4P9WEW9_9FUNG</name>
<proteinExistence type="predicted"/>
<evidence type="ECO:0000256" key="1">
    <source>
        <dbReference type="ARBA" id="ARBA00022737"/>
    </source>
</evidence>
<protein>
    <recommendedName>
        <fullName evidence="2">Sortilin N-terminal domain-containing protein</fullName>
    </recommendedName>
</protein>
<dbReference type="InterPro" id="IPR031778">
    <property type="entry name" value="Sortilin_N"/>
</dbReference>
<gene>
    <name evidence="3" type="ORF">BDK51DRAFT_39082</name>
</gene>
<evidence type="ECO:0000259" key="2">
    <source>
        <dbReference type="Pfam" id="PF15902"/>
    </source>
</evidence>
<dbReference type="Proteomes" id="UP000269721">
    <property type="component" value="Unassembled WGS sequence"/>
</dbReference>
<dbReference type="AlphaFoldDB" id="A0A4P9WEW9"/>
<feature type="domain" description="Sortilin N-terminal" evidence="2">
    <location>
        <begin position="147"/>
        <end position="203"/>
    </location>
</feature>
<dbReference type="OrthoDB" id="443634at2759"/>
<keyword evidence="1" id="KW-0677">Repeat</keyword>
<evidence type="ECO:0000313" key="3">
    <source>
        <dbReference type="EMBL" id="RKO90355.1"/>
    </source>
</evidence>
<reference evidence="4" key="1">
    <citation type="journal article" date="2018" name="Nat. Microbiol.">
        <title>Leveraging single-cell genomics to expand the fungal tree of life.</title>
        <authorList>
            <person name="Ahrendt S.R."/>
            <person name="Quandt C.A."/>
            <person name="Ciobanu D."/>
            <person name="Clum A."/>
            <person name="Salamov A."/>
            <person name="Andreopoulos B."/>
            <person name="Cheng J.F."/>
            <person name="Woyke T."/>
            <person name="Pelin A."/>
            <person name="Henrissat B."/>
            <person name="Reynolds N.K."/>
            <person name="Benny G.L."/>
            <person name="Smith M.E."/>
            <person name="James T.Y."/>
            <person name="Grigoriev I.V."/>
        </authorList>
    </citation>
    <scope>NUCLEOTIDE SEQUENCE [LARGE SCALE GENOMIC DNA]</scope>
</reference>
<organism evidence="3 4">
    <name type="scientific">Blyttiomyces helicus</name>
    <dbReference type="NCBI Taxonomy" id="388810"/>
    <lineage>
        <taxon>Eukaryota</taxon>
        <taxon>Fungi</taxon>
        <taxon>Fungi incertae sedis</taxon>
        <taxon>Chytridiomycota</taxon>
        <taxon>Chytridiomycota incertae sedis</taxon>
        <taxon>Chytridiomycetes</taxon>
        <taxon>Chytridiomycetes incertae sedis</taxon>
        <taxon>Blyttiomyces</taxon>
    </lineage>
</organism>